<proteinExistence type="predicted"/>
<evidence type="ECO:0000313" key="1">
    <source>
        <dbReference type="EMBL" id="SHG73525.1"/>
    </source>
</evidence>
<dbReference type="AlphaFoldDB" id="A0A1M5M8H9"/>
<evidence type="ECO:0000313" key="2">
    <source>
        <dbReference type="Proteomes" id="UP000184516"/>
    </source>
</evidence>
<organism evidence="1 2">
    <name type="scientific">Flavobacterium fluvii</name>
    <dbReference type="NCBI Taxonomy" id="468056"/>
    <lineage>
        <taxon>Bacteria</taxon>
        <taxon>Pseudomonadati</taxon>
        <taxon>Bacteroidota</taxon>
        <taxon>Flavobacteriia</taxon>
        <taxon>Flavobacteriales</taxon>
        <taxon>Flavobacteriaceae</taxon>
        <taxon>Flavobacterium</taxon>
    </lineage>
</organism>
<dbReference type="STRING" id="468056.SAMN05443549_10675"/>
<dbReference type="EMBL" id="FQWB01000006">
    <property type="protein sequence ID" value="SHG73525.1"/>
    <property type="molecule type" value="Genomic_DNA"/>
</dbReference>
<reference evidence="2" key="1">
    <citation type="submission" date="2016-11" db="EMBL/GenBank/DDBJ databases">
        <authorList>
            <person name="Varghese N."/>
            <person name="Submissions S."/>
        </authorList>
    </citation>
    <scope>NUCLEOTIDE SEQUENCE [LARGE SCALE GENOMIC DNA]</scope>
    <source>
        <strain evidence="2">DSM 19978</strain>
    </source>
</reference>
<accession>A0A1M5M8H9</accession>
<dbReference type="Proteomes" id="UP000184516">
    <property type="component" value="Unassembled WGS sequence"/>
</dbReference>
<sequence>MAFGEVKIKEILPKLIMKVMNNQKKWTSRYSVIIENQSLQTKQQQTDFKIKNSFKKQIII</sequence>
<name>A0A1M5M8H9_9FLAO</name>
<keyword evidence="2" id="KW-1185">Reference proteome</keyword>
<gene>
    <name evidence="1" type="ORF">SAMN05443549_10675</name>
</gene>
<protein>
    <submittedName>
        <fullName evidence="1">Uncharacterized protein</fullName>
    </submittedName>
</protein>